<feature type="signal peptide" evidence="2">
    <location>
        <begin position="1"/>
        <end position="19"/>
    </location>
</feature>
<dbReference type="PANTHER" id="PTHR43143">
    <property type="entry name" value="METALLOPHOSPHOESTERASE, CALCINEURIN SUPERFAMILY"/>
    <property type="match status" value="1"/>
</dbReference>
<organism evidence="6 7">
    <name type="scientific">Haloechinothrix alba</name>
    <dbReference type="NCBI Taxonomy" id="664784"/>
    <lineage>
        <taxon>Bacteria</taxon>
        <taxon>Bacillati</taxon>
        <taxon>Actinomycetota</taxon>
        <taxon>Actinomycetes</taxon>
        <taxon>Pseudonocardiales</taxon>
        <taxon>Pseudonocardiaceae</taxon>
        <taxon>Haloechinothrix</taxon>
    </lineage>
</organism>
<dbReference type="EMBL" id="FZNW01000004">
    <property type="protein sequence ID" value="SNR37184.1"/>
    <property type="molecule type" value="Genomic_DNA"/>
</dbReference>
<dbReference type="Proteomes" id="UP000198348">
    <property type="component" value="Unassembled WGS sequence"/>
</dbReference>
<evidence type="ECO:0000256" key="2">
    <source>
        <dbReference type="SAM" id="SignalP"/>
    </source>
</evidence>
<sequence>MKRNLVPLCLALAVAVVAAGVIVGEDVPARAETSDLPTDPQRPDESTLEAGPDPGYRAEVEVVEGARQDPDRDTITGTVFHDTGRDGTYEPDTDSGVEGVTVSNGRDVDVTGSDGRYELPAREDMTVSVTKPANYAVPFDEDLIPQMSYNHKPEGSPQLRFGGLEPTGPVPKEVNFPMVPTRVSEDFQCAVLGDTQPYSNNEVGYLRDSVLDELLARDLLSAECMLVLGDVLGDDLGLFPRFTDMMSAAGLPQYYVPGNHDIDFDATDEEDSRDTWRREYGPDHYSFDIGEVHFVVLDNVVYPCGEQDVERGDREFCGEDAPPTYNGRIDDAQMEWLAADLATVDEDRLVVVNHHIPLVSFIDNASTQHQTDNAAELYDLLGDREVLSLSGHTHTIEQLEPGESYQGWSGAVGVDEVPFHHIVAGAASGAWFGGDLDIDGVPMSISRLGEPRGYYMMSFAGTDYTERFHATGQPADRQMWLSFNTPQFRDWFERLRSWTGANPPTAEQAPPVNVGDLDDMKLVTPQDLDDGVYLTANVWNGSRDSSVTATVGGGEPFALERTQEGAGEDVRYGVDFADPFATVRQLQVARYAFESTSGNERAQGWEQFRGARRGPAPPQGLSPNHIAEKSSHLWRARLPSDLPLGTHVVEVTFVDRYGVEFTDRITVEVREERPDRFWRDEPWAGDG</sequence>
<dbReference type="Pfam" id="PF16371">
    <property type="entry name" value="MetallophosN"/>
    <property type="match status" value="1"/>
</dbReference>
<dbReference type="GO" id="GO:0016787">
    <property type="term" value="F:hydrolase activity"/>
    <property type="evidence" value="ECO:0007669"/>
    <property type="project" value="InterPro"/>
</dbReference>
<feature type="region of interest" description="Disordered" evidence="1">
    <location>
        <begin position="31"/>
        <end position="54"/>
    </location>
</feature>
<dbReference type="InterPro" id="IPR004843">
    <property type="entry name" value="Calcineurin-like_PHP"/>
</dbReference>
<accession>A0A238VSP7</accession>
<evidence type="ECO:0000259" key="5">
    <source>
        <dbReference type="Pfam" id="PF16371"/>
    </source>
</evidence>
<dbReference type="PANTHER" id="PTHR43143:SF6">
    <property type="entry name" value="BLL3016 PROTEIN"/>
    <property type="match status" value="1"/>
</dbReference>
<dbReference type="InterPro" id="IPR029052">
    <property type="entry name" value="Metallo-depent_PP-like"/>
</dbReference>
<dbReference type="Gene3D" id="3.60.21.10">
    <property type="match status" value="1"/>
</dbReference>
<keyword evidence="2" id="KW-0732">Signal</keyword>
<evidence type="ECO:0000259" key="3">
    <source>
        <dbReference type="Pfam" id="PF00149"/>
    </source>
</evidence>
<feature type="region of interest" description="Disordered" evidence="1">
    <location>
        <begin position="70"/>
        <end position="114"/>
    </location>
</feature>
<feature type="chain" id="PRO_5039441784" evidence="2">
    <location>
        <begin position="20"/>
        <end position="687"/>
    </location>
</feature>
<dbReference type="RefSeq" id="WP_089300131.1">
    <property type="nucleotide sequence ID" value="NZ_FZNW01000004.1"/>
</dbReference>
<evidence type="ECO:0000313" key="7">
    <source>
        <dbReference type="Proteomes" id="UP000198348"/>
    </source>
</evidence>
<proteinExistence type="predicted"/>
<dbReference type="InterPro" id="IPR051918">
    <property type="entry name" value="STPP_CPPED1"/>
</dbReference>
<dbReference type="SUPFAM" id="SSF56300">
    <property type="entry name" value="Metallo-dependent phosphatases"/>
    <property type="match status" value="1"/>
</dbReference>
<gene>
    <name evidence="6" type="ORF">SAMN06265360_1042</name>
</gene>
<feature type="domain" description="Calcineurin-like phosphoesterase" evidence="3">
    <location>
        <begin position="190"/>
        <end position="394"/>
    </location>
</feature>
<keyword evidence="7" id="KW-1185">Reference proteome</keyword>
<dbReference type="Pfam" id="PF16370">
    <property type="entry name" value="MetallophosC"/>
    <property type="match status" value="1"/>
</dbReference>
<evidence type="ECO:0000259" key="4">
    <source>
        <dbReference type="Pfam" id="PF16370"/>
    </source>
</evidence>
<dbReference type="InterPro" id="IPR032285">
    <property type="entry name" value="Metallophos_N"/>
</dbReference>
<dbReference type="GO" id="GO:0005975">
    <property type="term" value="P:carbohydrate metabolic process"/>
    <property type="evidence" value="ECO:0007669"/>
    <property type="project" value="UniProtKB-ARBA"/>
</dbReference>
<evidence type="ECO:0000256" key="1">
    <source>
        <dbReference type="SAM" id="MobiDB-lite"/>
    </source>
</evidence>
<name>A0A238VSP7_9PSEU</name>
<feature type="domain" description="Calcineurin-like phosphoesterase N-terminal" evidence="5">
    <location>
        <begin position="93"/>
        <end position="155"/>
    </location>
</feature>
<dbReference type="Gene3D" id="2.60.40.10">
    <property type="entry name" value="Immunoglobulins"/>
    <property type="match status" value="1"/>
</dbReference>
<dbReference type="Pfam" id="PF00149">
    <property type="entry name" value="Metallophos"/>
    <property type="match status" value="1"/>
</dbReference>
<evidence type="ECO:0000313" key="6">
    <source>
        <dbReference type="EMBL" id="SNR37184.1"/>
    </source>
</evidence>
<reference evidence="6 7" key="1">
    <citation type="submission" date="2017-06" db="EMBL/GenBank/DDBJ databases">
        <authorList>
            <person name="Kim H.J."/>
            <person name="Triplett B.A."/>
        </authorList>
    </citation>
    <scope>NUCLEOTIDE SEQUENCE [LARGE SCALE GENOMIC DNA]</scope>
    <source>
        <strain evidence="6 7">DSM 45207</strain>
    </source>
</reference>
<dbReference type="OrthoDB" id="9804511at2"/>
<feature type="domain" description="Calcineurin-like phosphoesterase C-terminal" evidence="4">
    <location>
        <begin position="423"/>
        <end position="585"/>
    </location>
</feature>
<protein>
    <submittedName>
        <fullName evidence="6">Calcineurin-like phosphoesterase</fullName>
    </submittedName>
</protein>
<dbReference type="AlphaFoldDB" id="A0A238VSP7"/>
<dbReference type="InterPro" id="IPR013783">
    <property type="entry name" value="Ig-like_fold"/>
</dbReference>
<dbReference type="InterPro" id="IPR032288">
    <property type="entry name" value="Metallophos_C"/>
</dbReference>